<dbReference type="AlphaFoldDB" id="A0A151NDB6"/>
<organism evidence="1 2">
    <name type="scientific">Alligator mississippiensis</name>
    <name type="common">American alligator</name>
    <dbReference type="NCBI Taxonomy" id="8496"/>
    <lineage>
        <taxon>Eukaryota</taxon>
        <taxon>Metazoa</taxon>
        <taxon>Chordata</taxon>
        <taxon>Craniata</taxon>
        <taxon>Vertebrata</taxon>
        <taxon>Euteleostomi</taxon>
        <taxon>Archelosauria</taxon>
        <taxon>Archosauria</taxon>
        <taxon>Crocodylia</taxon>
        <taxon>Alligatoridae</taxon>
        <taxon>Alligatorinae</taxon>
        <taxon>Alligator</taxon>
    </lineage>
</organism>
<keyword evidence="2" id="KW-1185">Reference proteome</keyword>
<evidence type="ECO:0000313" key="1">
    <source>
        <dbReference type="EMBL" id="KYO34801.1"/>
    </source>
</evidence>
<protein>
    <submittedName>
        <fullName evidence="1">Uncharacterized protein</fullName>
    </submittedName>
</protein>
<accession>A0A151NDB6</accession>
<gene>
    <name evidence="1" type="ORF">Y1Q_0010539</name>
</gene>
<proteinExistence type="predicted"/>
<dbReference type="EMBL" id="AKHW03003332">
    <property type="protein sequence ID" value="KYO34801.1"/>
    <property type="molecule type" value="Genomic_DNA"/>
</dbReference>
<dbReference type="Proteomes" id="UP000050525">
    <property type="component" value="Unassembled WGS sequence"/>
</dbReference>
<reference evidence="1 2" key="1">
    <citation type="journal article" date="2012" name="Genome Biol.">
        <title>Sequencing three crocodilian genomes to illuminate the evolution of archosaurs and amniotes.</title>
        <authorList>
            <person name="St John J.A."/>
            <person name="Braun E.L."/>
            <person name="Isberg S.R."/>
            <person name="Miles L.G."/>
            <person name="Chong A.Y."/>
            <person name="Gongora J."/>
            <person name="Dalzell P."/>
            <person name="Moran C."/>
            <person name="Bed'hom B."/>
            <person name="Abzhanov A."/>
            <person name="Burgess S.C."/>
            <person name="Cooksey A.M."/>
            <person name="Castoe T.A."/>
            <person name="Crawford N.G."/>
            <person name="Densmore L.D."/>
            <person name="Drew J.C."/>
            <person name="Edwards S.V."/>
            <person name="Faircloth B.C."/>
            <person name="Fujita M.K."/>
            <person name="Greenwold M.J."/>
            <person name="Hoffmann F.G."/>
            <person name="Howard J.M."/>
            <person name="Iguchi T."/>
            <person name="Janes D.E."/>
            <person name="Khan S.Y."/>
            <person name="Kohno S."/>
            <person name="de Koning A.J."/>
            <person name="Lance S.L."/>
            <person name="McCarthy F.M."/>
            <person name="McCormack J.E."/>
            <person name="Merchant M.E."/>
            <person name="Peterson D.G."/>
            <person name="Pollock D.D."/>
            <person name="Pourmand N."/>
            <person name="Raney B.J."/>
            <person name="Roessler K.A."/>
            <person name="Sanford J.R."/>
            <person name="Sawyer R.H."/>
            <person name="Schmidt C.J."/>
            <person name="Triplett E.W."/>
            <person name="Tuberville T.D."/>
            <person name="Venegas-Anaya M."/>
            <person name="Howard J.T."/>
            <person name="Jarvis E.D."/>
            <person name="Guillette L.J.Jr."/>
            <person name="Glenn T.C."/>
            <person name="Green R.E."/>
            <person name="Ray D.A."/>
        </authorList>
    </citation>
    <scope>NUCLEOTIDE SEQUENCE [LARGE SCALE GENOMIC DNA]</scope>
    <source>
        <strain evidence="1">KSC_2009_1</strain>
    </source>
</reference>
<comment type="caution">
    <text evidence="1">The sequence shown here is derived from an EMBL/GenBank/DDBJ whole genome shotgun (WGS) entry which is preliminary data.</text>
</comment>
<evidence type="ECO:0000313" key="2">
    <source>
        <dbReference type="Proteomes" id="UP000050525"/>
    </source>
</evidence>
<sequence length="129" mass="14545">MNPSVPDGNGPSMEDTWEGERRTWELCKSLCISQAAKLLMAETWEKWVHKVQCTLEGFLTEMVKGLISQTPFIQVIRVELVCMFKVGYFSSTCSPAAYFNYSWDSLSSFADSNRSFGLPGLNHDSSTEE</sequence>
<name>A0A151NDB6_ALLMI</name>